<evidence type="ECO:0000313" key="1">
    <source>
        <dbReference type="EMBL" id="MFD0793216.1"/>
    </source>
</evidence>
<protein>
    <submittedName>
        <fullName evidence="1">Uncharacterized protein</fullName>
    </submittedName>
</protein>
<keyword evidence="2" id="KW-1185">Reference proteome</keyword>
<comment type="caution">
    <text evidence="1">The sequence shown here is derived from an EMBL/GenBank/DDBJ whole genome shotgun (WGS) entry which is preliminary data.</text>
</comment>
<dbReference type="EMBL" id="JBHTHZ010000003">
    <property type="protein sequence ID" value="MFD0793216.1"/>
    <property type="molecule type" value="Genomic_DNA"/>
</dbReference>
<dbReference type="RefSeq" id="WP_377112693.1">
    <property type="nucleotide sequence ID" value="NZ_JBHTHZ010000003.1"/>
</dbReference>
<dbReference type="Proteomes" id="UP001597010">
    <property type="component" value="Unassembled WGS sequence"/>
</dbReference>
<reference evidence="2" key="1">
    <citation type="journal article" date="2019" name="Int. J. Syst. Evol. Microbiol.">
        <title>The Global Catalogue of Microorganisms (GCM) 10K type strain sequencing project: providing services to taxonomists for standard genome sequencing and annotation.</title>
        <authorList>
            <consortium name="The Broad Institute Genomics Platform"/>
            <consortium name="The Broad Institute Genome Sequencing Center for Infectious Disease"/>
            <person name="Wu L."/>
            <person name="Ma J."/>
        </authorList>
    </citation>
    <scope>NUCLEOTIDE SEQUENCE [LARGE SCALE GENOMIC DNA]</scope>
    <source>
        <strain evidence="2">CCUG 61484</strain>
    </source>
</reference>
<evidence type="ECO:0000313" key="2">
    <source>
        <dbReference type="Proteomes" id="UP001597010"/>
    </source>
</evidence>
<proteinExistence type="predicted"/>
<accession>A0ABW3ART1</accession>
<name>A0ABW3ART1_9SPHI</name>
<gene>
    <name evidence="1" type="ORF">ACFQZX_06275</name>
</gene>
<organism evidence="1 2">
    <name type="scientific">Mucilaginibacter litoreus</name>
    <dbReference type="NCBI Taxonomy" id="1048221"/>
    <lineage>
        <taxon>Bacteria</taxon>
        <taxon>Pseudomonadati</taxon>
        <taxon>Bacteroidota</taxon>
        <taxon>Sphingobacteriia</taxon>
        <taxon>Sphingobacteriales</taxon>
        <taxon>Sphingobacteriaceae</taxon>
        <taxon>Mucilaginibacter</taxon>
    </lineage>
</organism>
<sequence length="71" mass="8212">MENLITKSSLNDFTDRELLELILANQVKVFRHLKRLEDDNSVEAHYSDSFGALAEDANSILEQIDEYLKNQ</sequence>